<feature type="compositionally biased region" description="Basic and acidic residues" evidence="1">
    <location>
        <begin position="139"/>
        <end position="153"/>
    </location>
</feature>
<feature type="region of interest" description="Disordered" evidence="1">
    <location>
        <begin position="826"/>
        <end position="846"/>
    </location>
</feature>
<feature type="compositionally biased region" description="Low complexity" evidence="1">
    <location>
        <begin position="599"/>
        <end position="624"/>
    </location>
</feature>
<reference evidence="2" key="1">
    <citation type="submission" date="2022-10" db="EMBL/GenBank/DDBJ databases">
        <authorList>
            <person name="Chen Y."/>
            <person name="Dougan E. K."/>
            <person name="Chan C."/>
            <person name="Rhodes N."/>
            <person name="Thang M."/>
        </authorList>
    </citation>
    <scope>NUCLEOTIDE SEQUENCE</scope>
</reference>
<keyword evidence="4" id="KW-1185">Reference proteome</keyword>
<feature type="compositionally biased region" description="Basic and acidic residues" evidence="1">
    <location>
        <begin position="423"/>
        <end position="448"/>
    </location>
</feature>
<dbReference type="EMBL" id="CAMXCT020000701">
    <property type="protein sequence ID" value="CAL1135672.1"/>
    <property type="molecule type" value="Genomic_DNA"/>
</dbReference>
<feature type="compositionally biased region" description="Basic and acidic residues" evidence="1">
    <location>
        <begin position="658"/>
        <end position="673"/>
    </location>
</feature>
<gene>
    <name evidence="2" type="ORF">C1SCF055_LOCUS10006</name>
</gene>
<comment type="caution">
    <text evidence="2">The sequence shown here is derived from an EMBL/GenBank/DDBJ whole genome shotgun (WGS) entry which is preliminary data.</text>
</comment>
<feature type="region of interest" description="Disordered" evidence="1">
    <location>
        <begin position="311"/>
        <end position="696"/>
    </location>
</feature>
<feature type="compositionally biased region" description="Basic residues" evidence="1">
    <location>
        <begin position="685"/>
        <end position="694"/>
    </location>
</feature>
<evidence type="ECO:0000313" key="4">
    <source>
        <dbReference type="Proteomes" id="UP001152797"/>
    </source>
</evidence>
<feature type="compositionally biased region" description="Low complexity" evidence="1">
    <location>
        <begin position="642"/>
        <end position="652"/>
    </location>
</feature>
<evidence type="ECO:0000313" key="2">
    <source>
        <dbReference type="EMBL" id="CAI3982297.1"/>
    </source>
</evidence>
<dbReference type="EMBL" id="CAMXCT030000701">
    <property type="protein sequence ID" value="CAL4769609.1"/>
    <property type="molecule type" value="Genomic_DNA"/>
</dbReference>
<dbReference type="EMBL" id="CAMXCT010000701">
    <property type="protein sequence ID" value="CAI3982297.1"/>
    <property type="molecule type" value="Genomic_DNA"/>
</dbReference>
<feature type="region of interest" description="Disordered" evidence="1">
    <location>
        <begin position="139"/>
        <end position="158"/>
    </location>
</feature>
<feature type="compositionally biased region" description="Basic and acidic residues" evidence="1">
    <location>
        <begin position="374"/>
        <end position="384"/>
    </location>
</feature>
<name>A0A9P1FQ32_9DINO</name>
<feature type="compositionally biased region" description="Basic residues" evidence="1">
    <location>
        <begin position="529"/>
        <end position="538"/>
    </location>
</feature>
<dbReference type="AlphaFoldDB" id="A0A9P1FQ32"/>
<feature type="compositionally biased region" description="Polar residues" evidence="1">
    <location>
        <begin position="275"/>
        <end position="284"/>
    </location>
</feature>
<reference evidence="3 4" key="2">
    <citation type="submission" date="2024-05" db="EMBL/GenBank/DDBJ databases">
        <authorList>
            <person name="Chen Y."/>
            <person name="Shah S."/>
            <person name="Dougan E. K."/>
            <person name="Thang M."/>
            <person name="Chan C."/>
        </authorList>
    </citation>
    <scope>NUCLEOTIDE SEQUENCE [LARGE SCALE GENOMIC DNA]</scope>
</reference>
<dbReference type="Proteomes" id="UP001152797">
    <property type="component" value="Unassembled WGS sequence"/>
</dbReference>
<protein>
    <submittedName>
        <fullName evidence="2">Uncharacterized protein</fullName>
    </submittedName>
</protein>
<organism evidence="2">
    <name type="scientific">Cladocopium goreaui</name>
    <dbReference type="NCBI Taxonomy" id="2562237"/>
    <lineage>
        <taxon>Eukaryota</taxon>
        <taxon>Sar</taxon>
        <taxon>Alveolata</taxon>
        <taxon>Dinophyceae</taxon>
        <taxon>Suessiales</taxon>
        <taxon>Symbiodiniaceae</taxon>
        <taxon>Cladocopium</taxon>
    </lineage>
</organism>
<evidence type="ECO:0000313" key="3">
    <source>
        <dbReference type="EMBL" id="CAL4769609.1"/>
    </source>
</evidence>
<evidence type="ECO:0000256" key="1">
    <source>
        <dbReference type="SAM" id="MobiDB-lite"/>
    </source>
</evidence>
<sequence>MLGVVPDAVRLHQDSWGLKKLFSYMIRKAGKDKDTIADPKRRDPCQTSFMDDSLDKIEQAVHLAYENLFKHWGVRLRKAKSHVVILDDDPKEVKEEEQDFQRALNGDECDEQDQDEVVVIDDPYLDPMFPFDLGPVVEKDEKSNGECEPKIPDMSKPAPIPVDDDVLCCSPPTHVLQLANSAVSRAEASKPEPQGGIMDNMETLPFLSQEFPDEYMLNDELSPATTVVTPSPLPGKEAPTITPDRIEPLCRGLAVQFEKVIEENDKTFEACPVASASTGPQGVETNKEDTEKISQPTMEEKKVSLQVEADQKGSAIEGETPCSSGTQPGFEKPDATSIEPDITIDPVAEQVGLQTDEEPRPEPGTTKEPTAFFDKPETGKDHQPEQTMTSPAQVNPGIFEDSLPDGVAPEGEMDQSDQLQPDIKNHDQPQQEASEVKDAKPVAEHPQDEDPGAESDMVVEVASPSMEELLDAGMEADSKAPVVLRREQYAQKKENHPPGRRGRPPKKDGEKAKPRAKAKAKARGEPKAKAKGKAKAKAPRATPSRAVQDLGKTWMGIDMIVPPTPAPPRVPEVADNLVPPPAEEIKPEEPKRRSRKRVASAPAALEPAEAAPSSTSSLAPTASEPSKKRKKDKKDKRECAHGADGANHNADGGEIEAEENKVKKNKGEKNKGEDEGDHEEETKVKLKSFARRPMPKTNPSQLKWFAIRDHFKENVSPELAKFMRFPGKLEDQGDAIFLVLLVHWMGVGGDEGYQVYKVAFWMRKHKALTWKRTWIWSVSDIIQQLDLGPLSQDDPHSDSYSPTSSNSVVDVSLKRELVRQALEAVNKGPGGDSTLETGGSVEPLDSQQPHRVEDLMVSRCTKRIREKVTEQEMWVDGEFASEEDMKGELNLNEKRIKAIKAECEKRPGWTRRDRYEKNIVLYWVEKRVAGKLLKKRRSVLMDESETDEEFQDKDDDFEMGGWCHAAQPETGADGLTRAEKLQADKEAAWAKCLKAVTWPEMDDDALPSAYMTKVLSCVGKWQLKMGQLSTALDAFDEPDNCMKQLTEQSKAVAASLMEVAKGLDELNKDAVLNDVNDNDELLAITNIVKKSRFHGQVKHVPSLSIIISCI</sequence>
<feature type="compositionally biased region" description="Basic and acidic residues" evidence="1">
    <location>
        <begin position="484"/>
        <end position="497"/>
    </location>
</feature>
<accession>A0A9P1FQ32</accession>
<proteinExistence type="predicted"/>
<feature type="region of interest" description="Disordered" evidence="1">
    <location>
        <begin position="273"/>
        <end position="292"/>
    </location>
</feature>